<dbReference type="PROSITE" id="PS00280">
    <property type="entry name" value="BPTI_KUNITZ_1"/>
    <property type="match status" value="1"/>
</dbReference>
<feature type="domain" description="BPTI/Kunitz inhibitor" evidence="5">
    <location>
        <begin position="42"/>
        <end position="92"/>
    </location>
</feature>
<evidence type="ECO:0000256" key="2">
    <source>
        <dbReference type="ARBA" id="ARBA00022900"/>
    </source>
</evidence>
<protein>
    <submittedName>
        <fullName evidence="6">Putative salivary kunitz domain protein</fullName>
    </submittedName>
</protein>
<keyword evidence="4" id="KW-0812">Transmembrane</keyword>
<dbReference type="EMBL" id="GADI01000428">
    <property type="protein sequence ID" value="JAA73380.1"/>
    <property type="molecule type" value="mRNA"/>
</dbReference>
<dbReference type="Pfam" id="PF00014">
    <property type="entry name" value="Kunitz_BPTI"/>
    <property type="match status" value="2"/>
</dbReference>
<keyword evidence="3" id="KW-1015">Disulfide bond</keyword>
<dbReference type="AlphaFoldDB" id="A0A0K8RQT5"/>
<dbReference type="CDD" id="cd00109">
    <property type="entry name" value="Kunitz-type"/>
    <property type="match status" value="1"/>
</dbReference>
<dbReference type="GO" id="GO:0005615">
    <property type="term" value="C:extracellular space"/>
    <property type="evidence" value="ECO:0007669"/>
    <property type="project" value="TreeGrafter"/>
</dbReference>
<evidence type="ECO:0000256" key="1">
    <source>
        <dbReference type="ARBA" id="ARBA00022690"/>
    </source>
</evidence>
<keyword evidence="2" id="KW-0722">Serine protease inhibitor</keyword>
<reference evidence="6" key="1">
    <citation type="submission" date="2012-12" db="EMBL/GenBank/DDBJ databases">
        <title>Identification and characterization of a phenylalanine ammonia-lyase gene family in Isatis indigotica Fort.</title>
        <authorList>
            <person name="Liu Q."/>
            <person name="Chen J."/>
            <person name="Zhou X."/>
            <person name="Di P."/>
            <person name="Xiao Y."/>
            <person name="Xuan H."/>
            <person name="Zhang L."/>
            <person name="Chen W."/>
        </authorList>
    </citation>
    <scope>NUCLEOTIDE SEQUENCE</scope>
    <source>
        <tissue evidence="6">Salivary gland</tissue>
    </source>
</reference>
<accession>A0A0K8RQT5</accession>
<dbReference type="SMART" id="SM00131">
    <property type="entry name" value="KU"/>
    <property type="match status" value="1"/>
</dbReference>
<keyword evidence="4" id="KW-1133">Transmembrane helix</keyword>
<dbReference type="SUPFAM" id="SSF57362">
    <property type="entry name" value="BPTI-like"/>
    <property type="match status" value="2"/>
</dbReference>
<dbReference type="FunFam" id="4.10.410.10:FF:000004">
    <property type="entry name" value="Tissue factor pathway inhibitor"/>
    <property type="match status" value="1"/>
</dbReference>
<dbReference type="PANTHER" id="PTHR10083:SF373">
    <property type="entry name" value="SERINE PEPTIDASE INHIBITOR, KUNITZ TYPE, 2"/>
    <property type="match status" value="1"/>
</dbReference>
<proteinExistence type="evidence at transcript level"/>
<dbReference type="InterPro" id="IPR020901">
    <property type="entry name" value="Prtase_inh_Kunz-CS"/>
</dbReference>
<dbReference type="PRINTS" id="PR00759">
    <property type="entry name" value="BASICPTASE"/>
</dbReference>
<evidence type="ECO:0000256" key="3">
    <source>
        <dbReference type="ARBA" id="ARBA00023157"/>
    </source>
</evidence>
<keyword evidence="4" id="KW-0472">Membrane</keyword>
<evidence type="ECO:0000313" key="6">
    <source>
        <dbReference type="EMBL" id="JAA73380.1"/>
    </source>
</evidence>
<sequence length="148" mass="17219">NLLGLSLSIVSQRIVNLIFVVSLVIVACMGKDTHGKKDRKICTRDMKEGPCRAMIKRFFYNMTSGNCEQFWYGGCHGNKNNFEDENLCKTTCSGVLNKEKGLLNYREEYCGEQSVRYYYDRNTKKCKEIQPNKCQKNQNYFLGRVKLR</sequence>
<dbReference type="Gene3D" id="4.10.410.10">
    <property type="entry name" value="Pancreatic trypsin inhibitor Kunitz domain"/>
    <property type="match status" value="2"/>
</dbReference>
<keyword evidence="1" id="KW-0646">Protease inhibitor</keyword>
<dbReference type="InterPro" id="IPR050098">
    <property type="entry name" value="TFPI/VKTCI-like"/>
</dbReference>
<dbReference type="GO" id="GO:0004867">
    <property type="term" value="F:serine-type endopeptidase inhibitor activity"/>
    <property type="evidence" value="ECO:0007669"/>
    <property type="project" value="UniProtKB-KW"/>
</dbReference>
<name>A0A0K8RQT5_IXORI</name>
<dbReference type="PANTHER" id="PTHR10083">
    <property type="entry name" value="KUNITZ-TYPE PROTEASE INHIBITOR-RELATED"/>
    <property type="match status" value="1"/>
</dbReference>
<feature type="non-terminal residue" evidence="6">
    <location>
        <position position="1"/>
    </location>
</feature>
<dbReference type="PROSITE" id="PS50279">
    <property type="entry name" value="BPTI_KUNITZ_2"/>
    <property type="match status" value="1"/>
</dbReference>
<dbReference type="InterPro" id="IPR002223">
    <property type="entry name" value="Kunitz_BPTI"/>
</dbReference>
<evidence type="ECO:0000259" key="5">
    <source>
        <dbReference type="PROSITE" id="PS50279"/>
    </source>
</evidence>
<dbReference type="InterPro" id="IPR036880">
    <property type="entry name" value="Kunitz_BPTI_sf"/>
</dbReference>
<organism evidence="6">
    <name type="scientific">Ixodes ricinus</name>
    <name type="common">Common tick</name>
    <name type="synonym">Acarus ricinus</name>
    <dbReference type="NCBI Taxonomy" id="34613"/>
    <lineage>
        <taxon>Eukaryota</taxon>
        <taxon>Metazoa</taxon>
        <taxon>Ecdysozoa</taxon>
        <taxon>Arthropoda</taxon>
        <taxon>Chelicerata</taxon>
        <taxon>Arachnida</taxon>
        <taxon>Acari</taxon>
        <taxon>Parasitiformes</taxon>
        <taxon>Ixodida</taxon>
        <taxon>Ixodoidea</taxon>
        <taxon>Ixodidae</taxon>
        <taxon>Ixodinae</taxon>
        <taxon>Ixodes</taxon>
    </lineage>
</organism>
<evidence type="ECO:0000256" key="4">
    <source>
        <dbReference type="SAM" id="Phobius"/>
    </source>
</evidence>
<feature type="transmembrane region" description="Helical" evidence="4">
    <location>
        <begin position="12"/>
        <end position="30"/>
    </location>
</feature>